<gene>
    <name evidence="1" type="ORF">DEVEQU_00472</name>
</gene>
<reference evidence="1 2" key="1">
    <citation type="submission" date="2018-12" db="EMBL/GenBank/DDBJ databases">
        <authorList>
            <person name="Criscuolo A."/>
        </authorList>
    </citation>
    <scope>NUCLEOTIDE SEQUENCE [LARGE SCALE GENOMIC DNA]</scope>
    <source>
        <strain evidence="1">ACIP1116281</strain>
    </source>
</reference>
<name>A0A447I740_9HYPH</name>
<protein>
    <submittedName>
        <fullName evidence="1">Uncharacterized protein</fullName>
    </submittedName>
</protein>
<accession>A0A447I740</accession>
<dbReference type="Proteomes" id="UP000268844">
    <property type="component" value="Unassembled WGS sequence"/>
</dbReference>
<dbReference type="AlphaFoldDB" id="A0A447I740"/>
<dbReference type="EMBL" id="UZWD01000006">
    <property type="protein sequence ID" value="VDS03351.1"/>
    <property type="molecule type" value="Genomic_DNA"/>
</dbReference>
<proteinExistence type="predicted"/>
<organism evidence="1 2">
    <name type="scientific">Devosia equisanguinis</name>
    <dbReference type="NCBI Taxonomy" id="2490941"/>
    <lineage>
        <taxon>Bacteria</taxon>
        <taxon>Pseudomonadati</taxon>
        <taxon>Pseudomonadota</taxon>
        <taxon>Alphaproteobacteria</taxon>
        <taxon>Hyphomicrobiales</taxon>
        <taxon>Devosiaceae</taxon>
        <taxon>Devosia</taxon>
    </lineage>
</organism>
<evidence type="ECO:0000313" key="1">
    <source>
        <dbReference type="EMBL" id="VDS03351.1"/>
    </source>
</evidence>
<keyword evidence="2" id="KW-1185">Reference proteome</keyword>
<evidence type="ECO:0000313" key="2">
    <source>
        <dbReference type="Proteomes" id="UP000268844"/>
    </source>
</evidence>
<sequence>MGAFFSRSLRGCDTLILRKVSVAEHVEGVFVNIG</sequence>